<gene>
    <name evidence="1" type="ORF">XNOV1_A040978</name>
</gene>
<accession>A0AAV1GZ77</accession>
<dbReference type="AlphaFoldDB" id="A0AAV1GZ77"/>
<keyword evidence="2" id="KW-1185">Reference proteome</keyword>
<proteinExistence type="predicted"/>
<organism evidence="1 2">
    <name type="scientific">Xyrichtys novacula</name>
    <name type="common">Pearly razorfish</name>
    <name type="synonym">Hemipteronotus novacula</name>
    <dbReference type="NCBI Taxonomy" id="13765"/>
    <lineage>
        <taxon>Eukaryota</taxon>
        <taxon>Metazoa</taxon>
        <taxon>Chordata</taxon>
        <taxon>Craniata</taxon>
        <taxon>Vertebrata</taxon>
        <taxon>Euteleostomi</taxon>
        <taxon>Actinopterygii</taxon>
        <taxon>Neopterygii</taxon>
        <taxon>Teleostei</taxon>
        <taxon>Neoteleostei</taxon>
        <taxon>Acanthomorphata</taxon>
        <taxon>Eupercaria</taxon>
        <taxon>Labriformes</taxon>
        <taxon>Labridae</taxon>
        <taxon>Xyrichtys</taxon>
    </lineage>
</organism>
<evidence type="ECO:0000313" key="1">
    <source>
        <dbReference type="EMBL" id="CAJ1079086.1"/>
    </source>
</evidence>
<dbReference type="Proteomes" id="UP001178508">
    <property type="component" value="Chromosome 18"/>
</dbReference>
<feature type="non-terminal residue" evidence="1">
    <location>
        <position position="73"/>
    </location>
</feature>
<protein>
    <submittedName>
        <fullName evidence="1">Uncharacterized protein</fullName>
    </submittedName>
</protein>
<reference evidence="1" key="1">
    <citation type="submission" date="2023-08" db="EMBL/GenBank/DDBJ databases">
        <authorList>
            <person name="Alioto T."/>
            <person name="Alioto T."/>
            <person name="Gomez Garrido J."/>
        </authorList>
    </citation>
    <scope>NUCLEOTIDE SEQUENCE</scope>
</reference>
<dbReference type="EMBL" id="OY660881">
    <property type="protein sequence ID" value="CAJ1079086.1"/>
    <property type="molecule type" value="Genomic_DNA"/>
</dbReference>
<sequence length="73" mass="8350">MQTYLFFRAWCSRFALRFDQIPLVSFQQARTGCFFLLPAAPPPEDNGPPPIGAAVTGSDSQWRAERHRHQMVK</sequence>
<name>A0AAV1GZ77_XYRNO</name>
<evidence type="ECO:0000313" key="2">
    <source>
        <dbReference type="Proteomes" id="UP001178508"/>
    </source>
</evidence>